<evidence type="ECO:0000313" key="12">
    <source>
        <dbReference type="Proteomes" id="UP000032673"/>
    </source>
</evidence>
<keyword evidence="4" id="KW-0285">Flavoprotein</keyword>
<reference evidence="11 13" key="2">
    <citation type="submission" date="2019-07" db="EMBL/GenBank/DDBJ databases">
        <title>Whole genome shotgun sequence of Acetobacter indonesiensis NBRC 16471.</title>
        <authorList>
            <person name="Hosoyama A."/>
            <person name="Uohara A."/>
            <person name="Ohji S."/>
            <person name="Ichikawa N."/>
        </authorList>
    </citation>
    <scope>NUCLEOTIDE SEQUENCE [LARGE SCALE GENOMIC DNA]</scope>
    <source>
        <strain evidence="11 13">NBRC 16471</strain>
    </source>
</reference>
<sequence length="356" mass="37861">MAASLTDFLPRNFPVIQAPMAGVSDSQVVIAASHAGFLGSLGAGMMEPDVMRKEIQAIRAATPKPFCVNLFVLDEIGDAAPDLGSIPWLTELYEHYNVAFTMPTKFAPSFEAQFATLLEDAPPMASFTFGCLSKEQVAACNARNIYVVGTATSTSEALAWIDVGADAICAQGIEAGGHRGSFLTSAEHGMGLIALLQEIRSETDHPLIAAGGIATGQAVLAALALGADAVQIGTALLPCRDVLLPAPYRRALLKKPFGEKTELTQAFSGRHARGIQNGFLIAGRKQVALPYPLQNAVTQLLRKSSSQTDGETLSLWAGQAVHLVRDVTLTDLANDIKTEIKQTAQNLQENWLPCFS</sequence>
<keyword evidence="12" id="KW-1185">Reference proteome</keyword>
<comment type="catalytic activity">
    <reaction evidence="9">
        <text>3 propionate 3-nitronate + 3 O2 + H2O = 3 3-oxopropanoate + 2 nitrate + nitrite + H2O2 + 3 H(+)</text>
        <dbReference type="Rhea" id="RHEA:57332"/>
        <dbReference type="ChEBI" id="CHEBI:15377"/>
        <dbReference type="ChEBI" id="CHEBI:15378"/>
        <dbReference type="ChEBI" id="CHEBI:15379"/>
        <dbReference type="ChEBI" id="CHEBI:16240"/>
        <dbReference type="ChEBI" id="CHEBI:16301"/>
        <dbReference type="ChEBI" id="CHEBI:17632"/>
        <dbReference type="ChEBI" id="CHEBI:33190"/>
        <dbReference type="ChEBI" id="CHEBI:136067"/>
    </reaction>
</comment>
<keyword evidence="3" id="KW-0216">Detoxification</keyword>
<evidence type="ECO:0000313" key="13">
    <source>
        <dbReference type="Proteomes" id="UP000321104"/>
    </source>
</evidence>
<dbReference type="SUPFAM" id="SSF51412">
    <property type="entry name" value="Inosine monophosphate dehydrogenase (IMPDH)"/>
    <property type="match status" value="1"/>
</dbReference>
<evidence type="ECO:0000256" key="5">
    <source>
        <dbReference type="ARBA" id="ARBA00022643"/>
    </source>
</evidence>
<dbReference type="Pfam" id="PF03060">
    <property type="entry name" value="NMO"/>
    <property type="match status" value="1"/>
</dbReference>
<accession>A0A6N3T2M4</accession>
<evidence type="ECO:0000256" key="8">
    <source>
        <dbReference type="ARBA" id="ARBA00031155"/>
    </source>
</evidence>
<dbReference type="PANTHER" id="PTHR42747:SF3">
    <property type="entry name" value="NITRONATE MONOOXYGENASE-RELATED"/>
    <property type="match status" value="1"/>
</dbReference>
<gene>
    <name evidence="10" type="ORF">Abin_015_005</name>
    <name evidence="11" type="ORF">AIN02nite_03130</name>
</gene>
<dbReference type="Proteomes" id="UP000321104">
    <property type="component" value="Unassembled WGS sequence"/>
</dbReference>
<evidence type="ECO:0000256" key="2">
    <source>
        <dbReference type="ARBA" id="ARBA00009881"/>
    </source>
</evidence>
<evidence type="ECO:0000256" key="4">
    <source>
        <dbReference type="ARBA" id="ARBA00022630"/>
    </source>
</evidence>
<dbReference type="PANTHER" id="PTHR42747">
    <property type="entry name" value="NITRONATE MONOOXYGENASE-RELATED"/>
    <property type="match status" value="1"/>
</dbReference>
<dbReference type="GO" id="GO:0018580">
    <property type="term" value="F:nitronate monooxygenase activity"/>
    <property type="evidence" value="ECO:0007669"/>
    <property type="project" value="InterPro"/>
</dbReference>
<evidence type="ECO:0000256" key="7">
    <source>
        <dbReference type="ARBA" id="ARBA00023033"/>
    </source>
</evidence>
<keyword evidence="10" id="KW-0223">Dioxygenase</keyword>
<keyword evidence="6" id="KW-0560">Oxidoreductase</keyword>
<dbReference type="Proteomes" id="UP000032673">
    <property type="component" value="Unassembled WGS sequence"/>
</dbReference>
<dbReference type="GO" id="GO:0051213">
    <property type="term" value="F:dioxygenase activity"/>
    <property type="evidence" value="ECO:0007669"/>
    <property type="project" value="UniProtKB-KW"/>
</dbReference>
<dbReference type="CDD" id="cd04730">
    <property type="entry name" value="NPD_like"/>
    <property type="match status" value="1"/>
</dbReference>
<dbReference type="InterPro" id="IPR004136">
    <property type="entry name" value="NMO"/>
</dbReference>
<reference evidence="10 12" key="1">
    <citation type="submission" date="2012-11" db="EMBL/GenBank/DDBJ databases">
        <title>Whole genome sequence of Acetobacter indonesiensis 5H-1.</title>
        <authorList>
            <person name="Azuma Y."/>
            <person name="Higashiura N."/>
            <person name="Hirakawa H."/>
            <person name="Matsushita K."/>
        </authorList>
    </citation>
    <scope>NUCLEOTIDE SEQUENCE [LARGE SCALE GENOMIC DNA]</scope>
    <source>
        <strain evidence="10 12">5H-1</strain>
    </source>
</reference>
<keyword evidence="5" id="KW-0288">FMN</keyword>
<dbReference type="InterPro" id="IPR013785">
    <property type="entry name" value="Aldolase_TIM"/>
</dbReference>
<dbReference type="EMBL" id="BAMW01000015">
    <property type="protein sequence ID" value="GAN62719.1"/>
    <property type="molecule type" value="Genomic_DNA"/>
</dbReference>
<evidence type="ECO:0000256" key="3">
    <source>
        <dbReference type="ARBA" id="ARBA00022575"/>
    </source>
</evidence>
<dbReference type="RefSeq" id="WP_048845263.1">
    <property type="nucleotide sequence ID" value="NZ_BAMW01000015.1"/>
</dbReference>
<organism evidence="11 13">
    <name type="scientific">Acetobacter indonesiensis</name>
    <dbReference type="NCBI Taxonomy" id="104101"/>
    <lineage>
        <taxon>Bacteria</taxon>
        <taxon>Pseudomonadati</taxon>
        <taxon>Pseudomonadota</taxon>
        <taxon>Alphaproteobacteria</taxon>
        <taxon>Acetobacterales</taxon>
        <taxon>Acetobacteraceae</taxon>
        <taxon>Acetobacter</taxon>
    </lineage>
</organism>
<dbReference type="EMBL" id="BJXQ01000002">
    <property type="protein sequence ID" value="GEN02288.1"/>
    <property type="molecule type" value="Genomic_DNA"/>
</dbReference>
<protein>
    <recommendedName>
        <fullName evidence="8">Propionate 3-nitronate monooxygenase</fullName>
    </recommendedName>
</protein>
<evidence type="ECO:0000313" key="10">
    <source>
        <dbReference type="EMBL" id="GAN62719.1"/>
    </source>
</evidence>
<comment type="similarity">
    <text evidence="2">Belongs to the nitronate monooxygenase family. NMO class I subfamily.</text>
</comment>
<keyword evidence="7" id="KW-0503">Monooxygenase</keyword>
<dbReference type="GO" id="GO:0009636">
    <property type="term" value="P:response to toxic substance"/>
    <property type="evidence" value="ECO:0007669"/>
    <property type="project" value="UniProtKB-KW"/>
</dbReference>
<evidence type="ECO:0000256" key="1">
    <source>
        <dbReference type="ARBA" id="ARBA00001917"/>
    </source>
</evidence>
<dbReference type="AlphaFoldDB" id="A0A6N3T2M4"/>
<comment type="cofactor">
    <cofactor evidence="1">
        <name>FMN</name>
        <dbReference type="ChEBI" id="CHEBI:58210"/>
    </cofactor>
</comment>
<evidence type="ECO:0000256" key="9">
    <source>
        <dbReference type="ARBA" id="ARBA00049401"/>
    </source>
</evidence>
<proteinExistence type="inferred from homology"/>
<evidence type="ECO:0000256" key="6">
    <source>
        <dbReference type="ARBA" id="ARBA00023002"/>
    </source>
</evidence>
<comment type="caution">
    <text evidence="11">The sequence shown here is derived from an EMBL/GenBank/DDBJ whole genome shotgun (WGS) entry which is preliminary data.</text>
</comment>
<name>A0A6N3T2M4_9PROT</name>
<dbReference type="Gene3D" id="3.20.20.70">
    <property type="entry name" value="Aldolase class I"/>
    <property type="match status" value="1"/>
</dbReference>
<evidence type="ECO:0000313" key="11">
    <source>
        <dbReference type="EMBL" id="GEN02288.1"/>
    </source>
</evidence>